<evidence type="ECO:0000313" key="2">
    <source>
        <dbReference type="Proteomes" id="UP000018958"/>
    </source>
</evidence>
<comment type="caution">
    <text evidence="1">The sequence shown here is derived from an EMBL/GenBank/DDBJ whole genome shotgun (WGS) entry which is preliminary data.</text>
</comment>
<name>W2VU47_PHYNI</name>
<dbReference type="EMBL" id="ANIX01004194">
    <property type="protein sequence ID" value="ETP01857.1"/>
    <property type="molecule type" value="Genomic_DNA"/>
</dbReference>
<sequence>MLTYVDFVLRRYSELESFEHSSRTISQFLGPPPSLSLTEESAPCNLMRVGMDTAGESLWVPTGDPQSSAKLSRTESWFNAWKKEWYSILTIES</sequence>
<organism evidence="1 2">
    <name type="scientific">Phytophthora nicotianae CJ01A1</name>
    <dbReference type="NCBI Taxonomy" id="1317063"/>
    <lineage>
        <taxon>Eukaryota</taxon>
        <taxon>Sar</taxon>
        <taxon>Stramenopiles</taxon>
        <taxon>Oomycota</taxon>
        <taxon>Peronosporomycetes</taxon>
        <taxon>Peronosporales</taxon>
        <taxon>Peronosporaceae</taxon>
        <taxon>Phytophthora</taxon>
    </lineage>
</organism>
<reference evidence="1 2" key="1">
    <citation type="submission" date="2013-11" db="EMBL/GenBank/DDBJ databases">
        <title>The Genome Sequence of Phytophthora parasitica CJ01A1.</title>
        <authorList>
            <consortium name="The Broad Institute Genomics Platform"/>
            <person name="Russ C."/>
            <person name="Tyler B."/>
            <person name="Panabieres F."/>
            <person name="Shan W."/>
            <person name="Tripathy S."/>
            <person name="Grunwald N."/>
            <person name="Machado M."/>
            <person name="Johnson C.S."/>
            <person name="Walker B."/>
            <person name="Young S.K."/>
            <person name="Zeng Q."/>
            <person name="Gargeya S."/>
            <person name="Fitzgerald M."/>
            <person name="Haas B."/>
            <person name="Abouelleil A."/>
            <person name="Allen A.W."/>
            <person name="Alvarado L."/>
            <person name="Arachchi H.M."/>
            <person name="Berlin A.M."/>
            <person name="Chapman S.B."/>
            <person name="Gainer-Dewar J."/>
            <person name="Goldberg J."/>
            <person name="Griggs A."/>
            <person name="Gujja S."/>
            <person name="Hansen M."/>
            <person name="Howarth C."/>
            <person name="Imamovic A."/>
            <person name="Ireland A."/>
            <person name="Larimer J."/>
            <person name="McCowan C."/>
            <person name="Murphy C."/>
            <person name="Pearson M."/>
            <person name="Poon T.W."/>
            <person name="Priest M."/>
            <person name="Roberts A."/>
            <person name="Saif S."/>
            <person name="Shea T."/>
            <person name="Sisk P."/>
            <person name="Sykes S."/>
            <person name="Wortman J."/>
            <person name="Nusbaum C."/>
            <person name="Birren B."/>
        </authorList>
    </citation>
    <scope>NUCLEOTIDE SEQUENCE [LARGE SCALE GENOMIC DNA]</scope>
    <source>
        <strain evidence="1 2">CJ01A1</strain>
    </source>
</reference>
<gene>
    <name evidence="1" type="ORF">F441_20979</name>
</gene>
<accession>W2VU47</accession>
<dbReference type="Proteomes" id="UP000018958">
    <property type="component" value="Unassembled WGS sequence"/>
</dbReference>
<protein>
    <submittedName>
        <fullName evidence="1">Uncharacterized protein</fullName>
    </submittedName>
</protein>
<dbReference type="AlphaFoldDB" id="W2VU47"/>
<evidence type="ECO:0000313" key="1">
    <source>
        <dbReference type="EMBL" id="ETP01857.1"/>
    </source>
</evidence>
<proteinExistence type="predicted"/>